<dbReference type="SMART" id="SM00060">
    <property type="entry name" value="FN3"/>
    <property type="match status" value="3"/>
</dbReference>
<dbReference type="InterPro" id="IPR003961">
    <property type="entry name" value="FN3_dom"/>
</dbReference>
<keyword evidence="1" id="KW-0677">Repeat</keyword>
<evidence type="ECO:0000313" key="3">
    <source>
        <dbReference type="EMBL" id="KAA0196481.1"/>
    </source>
</evidence>
<feature type="domain" description="Fibronectin type-III" evidence="2">
    <location>
        <begin position="1"/>
        <end position="95"/>
    </location>
</feature>
<dbReference type="Pfam" id="PF00041">
    <property type="entry name" value="fn3"/>
    <property type="match status" value="2"/>
</dbReference>
<comment type="caution">
    <text evidence="3">The sequence shown here is derived from an EMBL/GenBank/DDBJ whole genome shotgun (WGS) entry which is preliminary data.</text>
</comment>
<dbReference type="AlphaFoldDB" id="A0A8E0VP24"/>
<dbReference type="InterPro" id="IPR013783">
    <property type="entry name" value="Ig-like_fold"/>
</dbReference>
<evidence type="ECO:0000313" key="4">
    <source>
        <dbReference type="Proteomes" id="UP000728185"/>
    </source>
</evidence>
<dbReference type="PANTHER" id="PTHR46708">
    <property type="entry name" value="TENASCIN"/>
    <property type="match status" value="1"/>
</dbReference>
<dbReference type="PROSITE" id="PS50853">
    <property type="entry name" value="FN3"/>
    <property type="match status" value="2"/>
</dbReference>
<dbReference type="SUPFAM" id="SSF49265">
    <property type="entry name" value="Fibronectin type III"/>
    <property type="match status" value="2"/>
</dbReference>
<reference evidence="3" key="1">
    <citation type="submission" date="2019-05" db="EMBL/GenBank/DDBJ databases">
        <title>Annotation for the trematode Fasciolopsis buski.</title>
        <authorList>
            <person name="Choi Y.-J."/>
        </authorList>
    </citation>
    <scope>NUCLEOTIDE SEQUENCE</scope>
    <source>
        <strain evidence="3">HT</strain>
        <tissue evidence="3">Whole worm</tissue>
    </source>
</reference>
<dbReference type="CDD" id="cd00063">
    <property type="entry name" value="FN3"/>
    <property type="match status" value="2"/>
</dbReference>
<dbReference type="EMBL" id="LUCM01002991">
    <property type="protein sequence ID" value="KAA0196481.1"/>
    <property type="molecule type" value="Genomic_DNA"/>
</dbReference>
<accession>A0A8E0VP24</accession>
<dbReference type="InterPro" id="IPR050991">
    <property type="entry name" value="ECM_Regulatory_Proteins"/>
</dbReference>
<evidence type="ECO:0000256" key="1">
    <source>
        <dbReference type="ARBA" id="ARBA00022737"/>
    </source>
</evidence>
<proteinExistence type="predicted"/>
<feature type="domain" description="Fibronectin type-III" evidence="2">
    <location>
        <begin position="187"/>
        <end position="279"/>
    </location>
</feature>
<dbReference type="PANTHER" id="PTHR46708:SF2">
    <property type="entry name" value="FIBRONECTIN TYPE-III DOMAIN-CONTAINING PROTEIN"/>
    <property type="match status" value="1"/>
</dbReference>
<gene>
    <name evidence="3" type="ORF">FBUS_11834</name>
</gene>
<keyword evidence="4" id="KW-1185">Reference proteome</keyword>
<dbReference type="Proteomes" id="UP000728185">
    <property type="component" value="Unassembled WGS sequence"/>
</dbReference>
<feature type="non-terminal residue" evidence="3">
    <location>
        <position position="1"/>
    </location>
</feature>
<evidence type="ECO:0000259" key="2">
    <source>
        <dbReference type="PROSITE" id="PS50853"/>
    </source>
</evidence>
<protein>
    <recommendedName>
        <fullName evidence="2">Fibronectin type-III domain-containing protein</fullName>
    </recommendedName>
</protein>
<name>A0A8E0VP24_9TREM</name>
<sequence length="288" mass="31883">PRTPHIWSVNDTLSNITIYFERGDPNDVVSHFRVNYTGPDGPHQVDNIPEDATSVELATGIQPCFNYTIELFAVNAVGESTPAVLHWVVRSTDRPETPRITSVVPVDGSYMAHWEVTSNLTLTTHRLLYTSTGGFQGAISVRGEESRAVLSFVKRCNRYTLRILSANKCGYSDPSEPYVFDAMPLDAPKMPANLAANGTNRELTLSWNKSSSSEYIEEYDIDLVGPGGYFRYYWAPSTAERIVIRGLSVSTLYRVALTAKNACGWSSFSQLSIQLNADGEVSIDNRAI</sequence>
<dbReference type="InterPro" id="IPR036116">
    <property type="entry name" value="FN3_sf"/>
</dbReference>
<dbReference type="Gene3D" id="2.60.40.10">
    <property type="entry name" value="Immunoglobulins"/>
    <property type="match status" value="3"/>
</dbReference>
<organism evidence="3 4">
    <name type="scientific">Fasciolopsis buskii</name>
    <dbReference type="NCBI Taxonomy" id="27845"/>
    <lineage>
        <taxon>Eukaryota</taxon>
        <taxon>Metazoa</taxon>
        <taxon>Spiralia</taxon>
        <taxon>Lophotrochozoa</taxon>
        <taxon>Platyhelminthes</taxon>
        <taxon>Trematoda</taxon>
        <taxon>Digenea</taxon>
        <taxon>Plagiorchiida</taxon>
        <taxon>Echinostomata</taxon>
        <taxon>Echinostomatoidea</taxon>
        <taxon>Fasciolidae</taxon>
        <taxon>Fasciolopsis</taxon>
    </lineage>
</organism>
<dbReference type="OrthoDB" id="6232067at2759"/>